<dbReference type="AlphaFoldDB" id="A0A3S3Q9C1"/>
<feature type="compositionally biased region" description="Polar residues" evidence="2">
    <location>
        <begin position="1"/>
        <end position="14"/>
    </location>
</feature>
<evidence type="ECO:0000313" key="6">
    <source>
        <dbReference type="Proteomes" id="UP000287527"/>
    </source>
</evidence>
<dbReference type="Gene3D" id="3.30.530.20">
    <property type="match status" value="1"/>
</dbReference>
<dbReference type="InterPro" id="IPR047137">
    <property type="entry name" value="ORF3"/>
</dbReference>
<sequence>MEASKNLTANSPKRNFSKYDVSGTDPNRYASVSNLQEADSYLHKGKKSIVPGLRVNVGKTERLLMIAAGTYLLYRALKKKDDKKIMEGITAGTMLLRGITGYCPAYDIMDNTKALKGKNVSITTSLSIDKPVSEVYNAWRQLENLPLFMKHLKSVNVLDTATSEWAARIPGGIGTINWKAEILMDKPNELLSWHSLPNSNIDNAGKVRFTDNGTTTDIEVTLSYHAPMGKAGELTAKLFTPIFRNMLQKDIEGFKEYIESGTVAAS</sequence>
<evidence type="ECO:0000256" key="2">
    <source>
        <dbReference type="SAM" id="MobiDB-lite"/>
    </source>
</evidence>
<accession>A0A3S3Q9C1</accession>
<name>A0A3S3Q9C1_9FLAO</name>
<feature type="region of interest" description="Disordered" evidence="2">
    <location>
        <begin position="1"/>
        <end position="22"/>
    </location>
</feature>
<dbReference type="Pfam" id="PF11127">
    <property type="entry name" value="YgaP-like_TM"/>
    <property type="match status" value="1"/>
</dbReference>
<dbReference type="PANTHER" id="PTHR33824">
    <property type="entry name" value="POLYKETIDE CYCLASE/DEHYDRASE AND LIPID TRANSPORT SUPERFAMILY PROTEIN"/>
    <property type="match status" value="1"/>
</dbReference>
<dbReference type="EMBL" id="SBII01000004">
    <property type="protein sequence ID" value="RWX00834.1"/>
    <property type="molecule type" value="Genomic_DNA"/>
</dbReference>
<evidence type="ECO:0000259" key="3">
    <source>
        <dbReference type="Pfam" id="PF03364"/>
    </source>
</evidence>
<keyword evidence="6" id="KW-1185">Reference proteome</keyword>
<dbReference type="RefSeq" id="WP_128389316.1">
    <property type="nucleotide sequence ID" value="NZ_SBII01000004.1"/>
</dbReference>
<comment type="caution">
    <text evidence="5">The sequence shown here is derived from an EMBL/GenBank/DDBJ whole genome shotgun (WGS) entry which is preliminary data.</text>
</comment>
<protein>
    <submittedName>
        <fullName evidence="5">DUF2892 domain-containing protein</fullName>
    </submittedName>
</protein>
<evidence type="ECO:0000256" key="1">
    <source>
        <dbReference type="ARBA" id="ARBA00008918"/>
    </source>
</evidence>
<dbReference type="InterPro" id="IPR023393">
    <property type="entry name" value="START-like_dom_sf"/>
</dbReference>
<comment type="similarity">
    <text evidence="1">Belongs to the ribosome association toxin RatA family.</text>
</comment>
<organism evidence="5 6">
    <name type="scientific">Flavobacterium cerinum</name>
    <dbReference type="NCBI Taxonomy" id="2502784"/>
    <lineage>
        <taxon>Bacteria</taxon>
        <taxon>Pseudomonadati</taxon>
        <taxon>Bacteroidota</taxon>
        <taxon>Flavobacteriia</taxon>
        <taxon>Flavobacteriales</taxon>
        <taxon>Flavobacteriaceae</taxon>
        <taxon>Flavobacterium</taxon>
    </lineage>
</organism>
<dbReference type="PANTHER" id="PTHR33824:SF7">
    <property type="entry name" value="POLYKETIDE CYCLASE_DEHYDRASE AND LIPID TRANSPORT SUPERFAMILY PROTEIN"/>
    <property type="match status" value="1"/>
</dbReference>
<dbReference type="SUPFAM" id="SSF55961">
    <property type="entry name" value="Bet v1-like"/>
    <property type="match status" value="1"/>
</dbReference>
<reference evidence="5 6" key="1">
    <citation type="submission" date="2019-01" db="EMBL/GenBank/DDBJ databases">
        <title>Flavobacterium sp. nov.,isolated from freshwater.</title>
        <authorList>
            <person name="Zhang R."/>
            <person name="Du Z.-J."/>
        </authorList>
    </citation>
    <scope>NUCLEOTIDE SEQUENCE [LARGE SCALE GENOMIC DNA]</scope>
    <source>
        <strain evidence="5 6">1E403</strain>
    </source>
</reference>
<dbReference type="OrthoDB" id="9797595at2"/>
<dbReference type="Proteomes" id="UP000287527">
    <property type="component" value="Unassembled WGS sequence"/>
</dbReference>
<evidence type="ECO:0000259" key="4">
    <source>
        <dbReference type="Pfam" id="PF11127"/>
    </source>
</evidence>
<dbReference type="InterPro" id="IPR005031">
    <property type="entry name" value="COQ10_START"/>
</dbReference>
<evidence type="ECO:0000313" key="5">
    <source>
        <dbReference type="EMBL" id="RWX00834.1"/>
    </source>
</evidence>
<dbReference type="CDD" id="cd07817">
    <property type="entry name" value="SRPBCC_8"/>
    <property type="match status" value="1"/>
</dbReference>
<dbReference type="Pfam" id="PF03364">
    <property type="entry name" value="Polyketide_cyc"/>
    <property type="match status" value="1"/>
</dbReference>
<feature type="domain" description="Inner membrane protein YgaP-like transmembrane" evidence="4">
    <location>
        <begin position="54"/>
        <end position="110"/>
    </location>
</feature>
<proteinExistence type="inferred from homology"/>
<feature type="domain" description="Coenzyme Q-binding protein COQ10 START" evidence="3">
    <location>
        <begin position="128"/>
        <end position="248"/>
    </location>
</feature>
<dbReference type="InterPro" id="IPR021309">
    <property type="entry name" value="YgaP-like_TM"/>
</dbReference>
<gene>
    <name evidence="5" type="ORF">EPI11_07380</name>
</gene>